<reference evidence="1" key="1">
    <citation type="submission" date="2020-05" db="EMBL/GenBank/DDBJ databases">
        <authorList>
            <person name="Chiriac C."/>
            <person name="Salcher M."/>
            <person name="Ghai R."/>
            <person name="Kavagutti S V."/>
        </authorList>
    </citation>
    <scope>NUCLEOTIDE SEQUENCE</scope>
</reference>
<proteinExistence type="predicted"/>
<dbReference type="InterPro" id="IPR036390">
    <property type="entry name" value="WH_DNA-bd_sf"/>
</dbReference>
<evidence type="ECO:0000313" key="1">
    <source>
        <dbReference type="EMBL" id="CAB4999253.1"/>
    </source>
</evidence>
<accession>A0A6J7P7U6</accession>
<organism evidence="1">
    <name type="scientific">freshwater metagenome</name>
    <dbReference type="NCBI Taxonomy" id="449393"/>
    <lineage>
        <taxon>unclassified sequences</taxon>
        <taxon>metagenomes</taxon>
        <taxon>ecological metagenomes</taxon>
    </lineage>
</organism>
<dbReference type="EMBL" id="CAFBOG010000279">
    <property type="protein sequence ID" value="CAB4999253.1"/>
    <property type="molecule type" value="Genomic_DNA"/>
</dbReference>
<dbReference type="InterPro" id="IPR036388">
    <property type="entry name" value="WH-like_DNA-bd_sf"/>
</dbReference>
<name>A0A6J7P7U6_9ZZZZ</name>
<dbReference type="Gene3D" id="1.10.10.10">
    <property type="entry name" value="Winged helix-like DNA-binding domain superfamily/Winged helix DNA-binding domain"/>
    <property type="match status" value="1"/>
</dbReference>
<gene>
    <name evidence="1" type="ORF">UFOPK3914_02034</name>
</gene>
<sequence>MQAAASVAVRQAFTGVGVEVLPAASTGDDAVTIRPPDGSIIALDIKVSAAPSWAWISKLEPTANPTIVVADRIPTDAREHLNARGVGWLDRRGHLRFVAAGFFIDADVQPSARPGAPTVNRDAISGRSGLAAAAALLLNPDNPLGVTEISRQANLNASSISRAMFALADAQLAERLSRGRYRPLVPELFWALAEVWPRDRTTTGLTAADLKGAQLGAGIETVSSLGWAMAAERGAVSWGAPLVLTGDYPTLLYVPDETAIRSALALHPENKSQRRPGIALAVDPTGLIVANRFRPPAVPLPLAHPLFCALDLTAASRDREALEQWTPPDGFSRVW</sequence>
<dbReference type="AlphaFoldDB" id="A0A6J7P7U6"/>
<dbReference type="SUPFAM" id="SSF46785">
    <property type="entry name" value="Winged helix' DNA-binding domain"/>
    <property type="match status" value="1"/>
</dbReference>
<protein>
    <submittedName>
        <fullName evidence="1">Unannotated protein</fullName>
    </submittedName>
</protein>